<reference evidence="6 7" key="1">
    <citation type="submission" date="2019-08" db="EMBL/GenBank/DDBJ databases">
        <authorList>
            <person name="Lei W."/>
        </authorList>
    </citation>
    <scope>NUCLEOTIDE SEQUENCE [LARGE SCALE GENOMIC DNA]</scope>
    <source>
        <strain evidence="6 7">CCUG 58627</strain>
    </source>
</reference>
<dbReference type="GO" id="GO:0016020">
    <property type="term" value="C:membrane"/>
    <property type="evidence" value="ECO:0007669"/>
    <property type="project" value="UniProtKB-SubCell"/>
</dbReference>
<sequence length="283" mass="30753">MIRKLARPMLASVYVADGVDTLINTDEHVEGTQAVISHARTVLPYEYARQIPRDPELVARSVGATKVVAGTLLALGKFPRLSAGVLAAVSVPTILARHAFWETQDPEEKKNRRNGFTTSVALLGGLIIASADTAGKPGLKWRATRAAKDANKAIQQALPTKSETEKFADSAQETASAFASNARNFLEEAAETVGGYADQARDYVEDNKDDWLDRAQHHATAARSRLVKAAAATQARADELSEQAEAYAGRRSKKLRKAAAVYQKRADKALVRAQKKLTKKFDI</sequence>
<keyword evidence="3" id="KW-1133">Transmembrane helix</keyword>
<dbReference type="RefSeq" id="WP_146325548.1">
    <property type="nucleotide sequence ID" value="NZ_BAABLR010000018.1"/>
</dbReference>
<gene>
    <name evidence="6" type="ORF">FRX94_11805</name>
</gene>
<evidence type="ECO:0000256" key="2">
    <source>
        <dbReference type="ARBA" id="ARBA00022692"/>
    </source>
</evidence>
<keyword evidence="2" id="KW-0812">Transmembrane</keyword>
<dbReference type="OrthoDB" id="329282at2"/>
<dbReference type="AlphaFoldDB" id="A0A5C5TY41"/>
<evidence type="ECO:0000313" key="6">
    <source>
        <dbReference type="EMBL" id="TWT18459.1"/>
    </source>
</evidence>
<organism evidence="6 7">
    <name type="scientific">Corynebacterium canis</name>
    <dbReference type="NCBI Taxonomy" id="679663"/>
    <lineage>
        <taxon>Bacteria</taxon>
        <taxon>Bacillati</taxon>
        <taxon>Actinomycetota</taxon>
        <taxon>Actinomycetes</taxon>
        <taxon>Mycobacteriales</taxon>
        <taxon>Corynebacteriaceae</taxon>
        <taxon>Corynebacterium</taxon>
    </lineage>
</organism>
<comment type="subcellular location">
    <subcellularLocation>
        <location evidence="1">Membrane</location>
        <topology evidence="1">Multi-pass membrane protein</topology>
    </subcellularLocation>
</comment>
<dbReference type="Pfam" id="PF07681">
    <property type="entry name" value="DoxX"/>
    <property type="match status" value="1"/>
</dbReference>
<keyword evidence="7" id="KW-1185">Reference proteome</keyword>
<proteinExistence type="predicted"/>
<evidence type="ECO:0000256" key="5">
    <source>
        <dbReference type="SAM" id="Coils"/>
    </source>
</evidence>
<evidence type="ECO:0000313" key="7">
    <source>
        <dbReference type="Proteomes" id="UP000320791"/>
    </source>
</evidence>
<accession>A0A5C5TY41</accession>
<keyword evidence="4" id="KW-0472">Membrane</keyword>
<feature type="coiled-coil region" evidence="5">
    <location>
        <begin position="223"/>
        <end position="250"/>
    </location>
</feature>
<dbReference type="Proteomes" id="UP000320791">
    <property type="component" value="Unassembled WGS sequence"/>
</dbReference>
<evidence type="ECO:0000256" key="3">
    <source>
        <dbReference type="ARBA" id="ARBA00022989"/>
    </source>
</evidence>
<protein>
    <submittedName>
        <fullName evidence="6">DoxX family membrane protein</fullName>
    </submittedName>
</protein>
<dbReference type="EMBL" id="VOHM01000035">
    <property type="protein sequence ID" value="TWT18459.1"/>
    <property type="molecule type" value="Genomic_DNA"/>
</dbReference>
<evidence type="ECO:0000256" key="4">
    <source>
        <dbReference type="ARBA" id="ARBA00023136"/>
    </source>
</evidence>
<comment type="caution">
    <text evidence="6">The sequence shown here is derived from an EMBL/GenBank/DDBJ whole genome shotgun (WGS) entry which is preliminary data.</text>
</comment>
<dbReference type="InterPro" id="IPR032808">
    <property type="entry name" value="DoxX"/>
</dbReference>
<evidence type="ECO:0000256" key="1">
    <source>
        <dbReference type="ARBA" id="ARBA00004141"/>
    </source>
</evidence>
<name>A0A5C5TY41_9CORY</name>
<keyword evidence="5" id="KW-0175">Coiled coil</keyword>